<feature type="region of interest" description="Disordered" evidence="1">
    <location>
        <begin position="851"/>
        <end position="873"/>
    </location>
</feature>
<evidence type="ECO:0000256" key="1">
    <source>
        <dbReference type="SAM" id="MobiDB-lite"/>
    </source>
</evidence>
<comment type="caution">
    <text evidence="2">The sequence shown here is derived from an EMBL/GenBank/DDBJ whole genome shotgun (WGS) entry which is preliminary data.</text>
</comment>
<reference evidence="2 3" key="1">
    <citation type="submission" date="2023-02" db="EMBL/GenBank/DDBJ databases">
        <title>LHISI_Scaffold_Assembly.</title>
        <authorList>
            <person name="Stuart O.P."/>
            <person name="Cleave R."/>
            <person name="Magrath M.J.L."/>
            <person name="Mikheyev A.S."/>
        </authorList>
    </citation>
    <scope>NUCLEOTIDE SEQUENCE [LARGE SCALE GENOMIC DNA]</scope>
    <source>
        <strain evidence="2">Daus_M_001</strain>
        <tissue evidence="2">Leg muscle</tissue>
    </source>
</reference>
<sequence>MAALHAILPAAAGGSARGQRDERTAARGLHSTPDEPAVERAVRLRRQRGCQYFGLMHVEDRGVPVGAVGEEARLKMLRDCSRHLATLKRRGKRVEQEHTAVCSLPSLRYMAVTCLRPLCARRSECSLPIATACRVCFASHQGEPGSIPGWVPGFSPLVGGFSRGYPVSPAASFRRCSLFTSITLIGPQDLAVKSRPNCFTHSRFCATTVAEGQPMKNVVGHSVVWTNRRVVCGNTETNTIHVVLAVVYTRVVWANRTMVSSNTDTNRTGVHAVVDIGDSLLICLKMCADLNGLTSPVQRPHLITAGNKQTIISREYRELSRLACRQLNPGNTRGCIGKEAEISRIHLRTTCCRMNPGNTRGSTHRLHAARQFRSSRLAAMAHSIREALSPLSVPSFSDSNAHFLDVSALRVYLLSVTAGAECGVGRLQRQRRLEVKPHSGQCRQVRRRTRTHNNTTPRFELQLTDSTARPSGGEHLPDSPLTIHYVGQRATKLFARLQKPPPRASKTGPKIFNNSPDIRQRNTGSGVFCRRYSGPRIHGDGYGWGKFAISFQDKIDVKRVYTELTFAIGSEFIRHTLDDSAPIADLQGNKSESRTVICGVNLRQQATANEPTPEDLLIIHPWAGHQQEIGFARLHAIGWLPQQGRFRESTLLDTPWMTLARKQVASVILPGVKYWLLCEAAANEQTSEARVHTGLWSLAYRKGRKSRQDAYYYQLVITRFPEISPYCYRLNDRRGGGGGGGAEDHAPTSGIVRHDSRSVGLQTCDCSLTRPLPSADRTLKKALKNSNKQNIEGRSFTVNLLVISGPKRIELMATTDRLLVTSQICGLPRNHSTQATSMKEPRRPAVVFDRYADHSSGGGSQTSGRRPGPGLDTLSGAGWEFMESDERVVQVLRAKGNGGDGTLSLPLTHTSPNGLGVVRPGAWTPITLRVFIKQMHPDTCSNHRIGDEASCRCFFVEHQARIKAVYFVLSVLKHSYDDSVFGGAVEAPFQPPPWSECQCRDLCLTCRCVSSAYWILTCVLIGCCPTPGSYGIRKVFPCRSVIGSEACRAGLMNCDPIVKTWGGGARWLSGWHARLPPRRARVQSPAGSPYSRKWESCRTMPLVGEFSRGSPVSPAPLFRRRFIFTSITLIGSQDLAVKSRPNRFIHSLGHGIIFLPSLPTLLGASQSRRGGNTARLARRGDEALRLRVSVARSALNQLRHGINSHSGARFTRRPAANFALLFGIRLNFTVLSVPETASSLHWLLRRYEATPFLTVLHVIWAHSCDVFIYWRRVNQGVPETLCSNDKRFAKAMSQLAQRALFRALALAPTSLWRKGERSQVVSIHQSTQRKRSPHVWTAGFSRLPGLRGRFPKNRELFCQYLKIPSLLRRYVCERSTHTHTRSHTHNLTHTATLQRRSAHLLLSSTSKQKCASPKNTRTTSVGRYESRYGTCHRSNYQTCDEIWQRQAKNAMTGAVQAGITAAMADLAQAFTKSGKLGTRPSIHLERFRGTWSGAGMKGRAKREIAEKNPPTSSIVRYDSHMRKSGSDPAGD</sequence>
<feature type="region of interest" description="Disordered" evidence="1">
    <location>
        <begin position="1494"/>
        <end position="1531"/>
    </location>
</feature>
<proteinExistence type="predicted"/>
<dbReference type="Proteomes" id="UP001159363">
    <property type="component" value="Chromosome 13"/>
</dbReference>
<feature type="region of interest" description="Disordered" evidence="1">
    <location>
        <begin position="12"/>
        <end position="36"/>
    </location>
</feature>
<name>A0ABQ9G9P8_9NEOP</name>
<evidence type="ECO:0000313" key="2">
    <source>
        <dbReference type="EMBL" id="KAJ8869153.1"/>
    </source>
</evidence>
<gene>
    <name evidence="2" type="ORF">PR048_030721</name>
</gene>
<keyword evidence="3" id="KW-1185">Reference proteome</keyword>
<feature type="region of interest" description="Disordered" evidence="1">
    <location>
        <begin position="499"/>
        <end position="519"/>
    </location>
</feature>
<dbReference type="EMBL" id="JARBHB010000014">
    <property type="protein sequence ID" value="KAJ8869153.1"/>
    <property type="molecule type" value="Genomic_DNA"/>
</dbReference>
<accession>A0ABQ9G9P8</accession>
<protein>
    <submittedName>
        <fullName evidence="2">Uncharacterized protein</fullName>
    </submittedName>
</protein>
<organism evidence="2 3">
    <name type="scientific">Dryococelus australis</name>
    <dbReference type="NCBI Taxonomy" id="614101"/>
    <lineage>
        <taxon>Eukaryota</taxon>
        <taxon>Metazoa</taxon>
        <taxon>Ecdysozoa</taxon>
        <taxon>Arthropoda</taxon>
        <taxon>Hexapoda</taxon>
        <taxon>Insecta</taxon>
        <taxon>Pterygota</taxon>
        <taxon>Neoptera</taxon>
        <taxon>Polyneoptera</taxon>
        <taxon>Phasmatodea</taxon>
        <taxon>Verophasmatodea</taxon>
        <taxon>Anareolatae</taxon>
        <taxon>Phasmatidae</taxon>
        <taxon>Eurycanthinae</taxon>
        <taxon>Dryococelus</taxon>
    </lineage>
</organism>
<evidence type="ECO:0000313" key="3">
    <source>
        <dbReference type="Proteomes" id="UP001159363"/>
    </source>
</evidence>